<dbReference type="Proteomes" id="UP000777784">
    <property type="component" value="Unassembled WGS sequence"/>
</dbReference>
<evidence type="ECO:0000313" key="1">
    <source>
        <dbReference type="EMBL" id="MBU2690876.1"/>
    </source>
</evidence>
<dbReference type="CDD" id="cd06561">
    <property type="entry name" value="AlkD_like"/>
    <property type="match status" value="1"/>
</dbReference>
<reference evidence="1" key="1">
    <citation type="submission" date="2021-05" db="EMBL/GenBank/DDBJ databases">
        <title>Energy efficiency and biological interactions define the core microbiome of deep oligotrophic groundwater.</title>
        <authorList>
            <person name="Mehrshad M."/>
            <person name="Lopez-Fernandez M."/>
            <person name="Bell E."/>
            <person name="Bernier-Latmani R."/>
            <person name="Bertilsson S."/>
            <person name="Dopson M."/>
        </authorList>
    </citation>
    <scope>NUCLEOTIDE SEQUENCE</scope>
    <source>
        <strain evidence="1">Modern_marine.mb.64</strain>
    </source>
</reference>
<comment type="caution">
    <text evidence="1">The sequence shown here is derived from an EMBL/GenBank/DDBJ whole genome shotgun (WGS) entry which is preliminary data.</text>
</comment>
<dbReference type="Gene3D" id="1.25.10.90">
    <property type="match status" value="1"/>
</dbReference>
<dbReference type="AlphaFoldDB" id="A0A948RUP2"/>
<proteinExistence type="predicted"/>
<accession>A0A948RUP2</accession>
<organism evidence="1 2">
    <name type="scientific">Eiseniibacteriota bacterium</name>
    <dbReference type="NCBI Taxonomy" id="2212470"/>
    <lineage>
        <taxon>Bacteria</taxon>
        <taxon>Candidatus Eiseniibacteriota</taxon>
    </lineage>
</organism>
<dbReference type="InterPro" id="IPR016024">
    <property type="entry name" value="ARM-type_fold"/>
</dbReference>
<dbReference type="PANTHER" id="PTHR34070:SF1">
    <property type="entry name" value="DNA ALKYLATION REPAIR PROTEIN"/>
    <property type="match status" value="1"/>
</dbReference>
<dbReference type="SUPFAM" id="SSF48371">
    <property type="entry name" value="ARM repeat"/>
    <property type="match status" value="1"/>
</dbReference>
<dbReference type="PANTHER" id="PTHR34070">
    <property type="entry name" value="ARMADILLO-TYPE FOLD"/>
    <property type="match status" value="1"/>
</dbReference>
<dbReference type="InterPro" id="IPR014825">
    <property type="entry name" value="DNA_alkylation"/>
</dbReference>
<sequence>MTKRLSPQQAAAKTLKTLNSKADKKKAESYQRYFKEPVLFFGLGNEQSTQLRKDLIDSVKDCWTIKDAVSFCNEMVKDPHMESRGIGFQVVAHFAPKAAPGLVKDIKRWLERSADNWALVDNLAPSVLAPLIDAHPDLIPEVISWTESSVQWVRRGATVAFVPLVKQKKYVPAAYKIATRLFDDKEDLMHKAVGWLLRETGKSDMEELMTFLLKHGPKIPRTSVRYAIERFPKDERKRLLEATKGGAPKRSAKK</sequence>
<gene>
    <name evidence="1" type="ORF">KJ970_08085</name>
</gene>
<evidence type="ECO:0000313" key="2">
    <source>
        <dbReference type="Proteomes" id="UP000777784"/>
    </source>
</evidence>
<dbReference type="EMBL" id="JAHJDP010000039">
    <property type="protein sequence ID" value="MBU2690876.1"/>
    <property type="molecule type" value="Genomic_DNA"/>
</dbReference>
<name>A0A948RUP2_UNCEI</name>
<dbReference type="Pfam" id="PF08713">
    <property type="entry name" value="DNA_alkylation"/>
    <property type="match status" value="1"/>
</dbReference>
<protein>
    <submittedName>
        <fullName evidence="1">DNA alkylation repair protein</fullName>
    </submittedName>
</protein>